<dbReference type="InterPro" id="IPR036409">
    <property type="entry name" value="Aldolase_II/adducin_N_sf"/>
</dbReference>
<sequence length="255" mass="28631">MQTHKNAHPEIAAAEWSMRCELAAFYRLLFHFGMTDIIDTHISVKVPGHEDQFLINRYGMLFSKVTASSLIKINIRGEIIDDRRDIGDINQAGFNIHAAVHSARHDAYCVVHTHTDAGIAVSAQEQGLLPISQHALKYYRRLSYHDYEGIALNPDECPRLIEDLGRNMAMVLRNHGLLALGGSVAEAFNQIYFLERACQVQVRALAGGAALRIPSPEVCELTARQCEDEIENQLHELAWQAAKRLIETQRADYAS</sequence>
<dbReference type="EMBL" id="KB610353">
    <property type="protein sequence ID" value="EMH76352.1"/>
    <property type="molecule type" value="Genomic_DNA"/>
</dbReference>
<organism evidence="2 3">
    <name type="scientific">Entamoeba histolytica HM-1:IMSS-B</name>
    <dbReference type="NCBI Taxonomy" id="885319"/>
    <lineage>
        <taxon>Eukaryota</taxon>
        <taxon>Amoebozoa</taxon>
        <taxon>Evosea</taxon>
        <taxon>Archamoebae</taxon>
        <taxon>Mastigamoebida</taxon>
        <taxon>Entamoebidae</taxon>
        <taxon>Entamoeba</taxon>
    </lineage>
</organism>
<dbReference type="Pfam" id="PF00596">
    <property type="entry name" value="Aldolase_II"/>
    <property type="match status" value="1"/>
</dbReference>
<dbReference type="Proteomes" id="UP000030781">
    <property type="component" value="Unassembled WGS sequence"/>
</dbReference>
<name>M3UXG8_ENTH1</name>
<feature type="domain" description="Class II aldolase/adducin N-terminal" evidence="1">
    <location>
        <begin position="20"/>
        <end position="202"/>
    </location>
</feature>
<dbReference type="GO" id="GO:0005856">
    <property type="term" value="C:cytoskeleton"/>
    <property type="evidence" value="ECO:0007669"/>
    <property type="project" value="TreeGrafter"/>
</dbReference>
<reference evidence="2 3" key="1">
    <citation type="submission" date="2013-01" db="EMBL/GenBank/DDBJ databases">
        <authorList>
            <person name="Hannick L."/>
            <person name="Zafar N."/>
            <person name="Lorenzi H."/>
            <person name="Ali I.A."/>
            <person name="Petri W.P."/>
            <person name="Caler E."/>
        </authorList>
    </citation>
    <scope>NUCLEOTIDE SEQUENCE [LARGE SCALE GENOMIC DNA]</scope>
    <source>
        <strain evidence="3">HM3:IMSS-B</strain>
    </source>
</reference>
<dbReference type="VEuPathDB" id="AmoebaDB:EHI8A_144870"/>
<dbReference type="PANTHER" id="PTHR10672:SF3">
    <property type="entry name" value="PROTEIN HU-LI TAI SHAO"/>
    <property type="match status" value="1"/>
</dbReference>
<gene>
    <name evidence="2" type="ORF">EHI8A_144870</name>
</gene>
<dbReference type="GO" id="GO:0051015">
    <property type="term" value="F:actin filament binding"/>
    <property type="evidence" value="ECO:0007669"/>
    <property type="project" value="TreeGrafter"/>
</dbReference>
<evidence type="ECO:0000259" key="1">
    <source>
        <dbReference type="SMART" id="SM01007"/>
    </source>
</evidence>
<dbReference type="AlphaFoldDB" id="M3UXG8"/>
<dbReference type="SMART" id="SM01007">
    <property type="entry name" value="Aldolase_II"/>
    <property type="match status" value="1"/>
</dbReference>
<evidence type="ECO:0000313" key="3">
    <source>
        <dbReference type="Proteomes" id="UP000030781"/>
    </source>
</evidence>
<dbReference type="NCBIfam" id="NF005451">
    <property type="entry name" value="PRK07044.1"/>
    <property type="match status" value="1"/>
</dbReference>
<dbReference type="InterPro" id="IPR001303">
    <property type="entry name" value="Aldolase_II/adducin_N"/>
</dbReference>
<dbReference type="SUPFAM" id="SSF53639">
    <property type="entry name" value="AraD/HMP-PK domain-like"/>
    <property type="match status" value="1"/>
</dbReference>
<dbReference type="PANTHER" id="PTHR10672">
    <property type="entry name" value="ADDUCIN"/>
    <property type="match status" value="1"/>
</dbReference>
<accession>M3UXG8</accession>
<dbReference type="InterPro" id="IPR051017">
    <property type="entry name" value="Aldolase-II_Adducin_sf"/>
</dbReference>
<proteinExistence type="predicted"/>
<evidence type="ECO:0000313" key="2">
    <source>
        <dbReference type="EMBL" id="EMH76352.1"/>
    </source>
</evidence>
<dbReference type="Gene3D" id="3.40.225.10">
    <property type="entry name" value="Class II aldolase/adducin N-terminal domain"/>
    <property type="match status" value="1"/>
</dbReference>
<protein>
    <submittedName>
        <fullName evidence="2">Class II aldolase/adducin N-terminal domain containing protein</fullName>
    </submittedName>
</protein>